<proteinExistence type="predicted"/>
<name>A0ABW1WGA1_9BACL</name>
<evidence type="ECO:0000313" key="2">
    <source>
        <dbReference type="Proteomes" id="UP001596267"/>
    </source>
</evidence>
<protein>
    <submittedName>
        <fullName evidence="1">Uncharacterized protein</fullName>
    </submittedName>
</protein>
<accession>A0ABW1WGA1</accession>
<sequence length="68" mass="8307">MIKQKSEAITFLRHQLLQWKFNNDMQVQPQSTTNFQMEWIEQTEHSAYLRVYWVYGGRTHSLYGEARR</sequence>
<keyword evidence="2" id="KW-1185">Reference proteome</keyword>
<dbReference type="Proteomes" id="UP001596267">
    <property type="component" value="Unassembled WGS sequence"/>
</dbReference>
<dbReference type="RefSeq" id="WP_253076827.1">
    <property type="nucleotide sequence ID" value="NZ_JAMXWN010000012.1"/>
</dbReference>
<gene>
    <name evidence="1" type="ORF">ACFP7A_13515</name>
</gene>
<reference evidence="2" key="1">
    <citation type="journal article" date="2019" name="Int. J. Syst. Evol. Microbiol.">
        <title>The Global Catalogue of Microorganisms (GCM) 10K type strain sequencing project: providing services to taxonomists for standard genome sequencing and annotation.</title>
        <authorList>
            <consortium name="The Broad Institute Genomics Platform"/>
            <consortium name="The Broad Institute Genome Sequencing Center for Infectious Disease"/>
            <person name="Wu L."/>
            <person name="Ma J."/>
        </authorList>
    </citation>
    <scope>NUCLEOTIDE SEQUENCE [LARGE SCALE GENOMIC DNA]</scope>
    <source>
        <strain evidence="2">CCUG 42001</strain>
    </source>
</reference>
<evidence type="ECO:0000313" key="1">
    <source>
        <dbReference type="EMBL" id="MFC6387608.1"/>
    </source>
</evidence>
<comment type="caution">
    <text evidence="1">The sequence shown here is derived from an EMBL/GenBank/DDBJ whole genome shotgun (WGS) entry which is preliminary data.</text>
</comment>
<organism evidence="1 2">
    <name type="scientific">Sporolactobacillus kofuensis</name>
    <dbReference type="NCBI Taxonomy" id="269672"/>
    <lineage>
        <taxon>Bacteria</taxon>
        <taxon>Bacillati</taxon>
        <taxon>Bacillota</taxon>
        <taxon>Bacilli</taxon>
        <taxon>Bacillales</taxon>
        <taxon>Sporolactobacillaceae</taxon>
        <taxon>Sporolactobacillus</taxon>
    </lineage>
</organism>
<dbReference type="EMBL" id="JBHSTQ010000019">
    <property type="protein sequence ID" value="MFC6387608.1"/>
    <property type="molecule type" value="Genomic_DNA"/>
</dbReference>